<proteinExistence type="predicted"/>
<keyword evidence="2" id="KW-1185">Reference proteome</keyword>
<organism evidence="1 2">
    <name type="scientific">Labilithrix luteola</name>
    <dbReference type="NCBI Taxonomy" id="1391654"/>
    <lineage>
        <taxon>Bacteria</taxon>
        <taxon>Pseudomonadati</taxon>
        <taxon>Myxococcota</taxon>
        <taxon>Polyangia</taxon>
        <taxon>Polyangiales</taxon>
        <taxon>Labilitrichaceae</taxon>
        <taxon>Labilithrix</taxon>
    </lineage>
</organism>
<gene>
    <name evidence="1" type="ORF">AKJ09_11103</name>
</gene>
<protein>
    <submittedName>
        <fullName evidence="1">Uncharacterized protein</fullName>
    </submittedName>
</protein>
<dbReference type="EMBL" id="CP012333">
    <property type="protein sequence ID" value="AKV04440.1"/>
    <property type="molecule type" value="Genomic_DNA"/>
</dbReference>
<name>A0A0K1QG74_9BACT</name>
<sequence>MTLMTAAELYEVPETSVDELRNTDLLEQIDYAGMWTGLGLGRSALVTCRPGWIRGLVSRDE</sequence>
<evidence type="ECO:0000313" key="2">
    <source>
        <dbReference type="Proteomes" id="UP000064967"/>
    </source>
</evidence>
<accession>A0A0K1QG74</accession>
<reference evidence="1 2" key="1">
    <citation type="submission" date="2015-08" db="EMBL/GenBank/DDBJ databases">
        <authorList>
            <person name="Babu N.S."/>
            <person name="Beckwith C.J."/>
            <person name="Beseler K.G."/>
            <person name="Brison A."/>
            <person name="Carone J.V."/>
            <person name="Caskin T.P."/>
            <person name="Diamond M."/>
            <person name="Durham M.E."/>
            <person name="Foxe J.M."/>
            <person name="Go M."/>
            <person name="Henderson B.A."/>
            <person name="Jones I.B."/>
            <person name="McGettigan J.A."/>
            <person name="Micheletti S.J."/>
            <person name="Nasrallah M.E."/>
            <person name="Ortiz D."/>
            <person name="Piller C.R."/>
            <person name="Privatt S.R."/>
            <person name="Schneider S.L."/>
            <person name="Sharp S."/>
            <person name="Smith T.C."/>
            <person name="Stanton J.D."/>
            <person name="Ullery H.E."/>
            <person name="Wilson R.J."/>
            <person name="Serrano M.G."/>
            <person name="Buck G."/>
            <person name="Lee V."/>
            <person name="Wang Y."/>
            <person name="Carvalho R."/>
            <person name="Voegtly L."/>
            <person name="Shi R."/>
            <person name="Duckworth R."/>
            <person name="Johnson A."/>
            <person name="Loviza R."/>
            <person name="Walstead R."/>
            <person name="Shah Z."/>
            <person name="Kiflezghi M."/>
            <person name="Wade K."/>
            <person name="Ball S.L."/>
            <person name="Bradley K.W."/>
            <person name="Asai D.J."/>
            <person name="Bowman C.A."/>
            <person name="Russell D.A."/>
            <person name="Pope W.H."/>
            <person name="Jacobs-Sera D."/>
            <person name="Hendrix R.W."/>
            <person name="Hatfull G.F."/>
        </authorList>
    </citation>
    <scope>NUCLEOTIDE SEQUENCE [LARGE SCALE GENOMIC DNA]</scope>
    <source>
        <strain evidence="1 2">DSM 27648</strain>
    </source>
</reference>
<dbReference type="Proteomes" id="UP000064967">
    <property type="component" value="Chromosome"/>
</dbReference>
<evidence type="ECO:0000313" key="1">
    <source>
        <dbReference type="EMBL" id="AKV04440.1"/>
    </source>
</evidence>
<dbReference type="AlphaFoldDB" id="A0A0K1QG74"/>
<dbReference type="KEGG" id="llu:AKJ09_11103"/>